<sequence length="593" mass="63318">MKFLDHPSRNLFFTGKGGVGKTSVACATAVKLADSGKKVLLVSTDPASNLDEVFDVSLENHPTPISAIPTLSAMNLDPEKSAAEYRERMVGPYRGLLPDAAIKSMEEQFSGSCTLEIAAFDEFSRLLGDPAVTAEFDHVIFDTAPTGHTLRLLTLPSAWDGFMSQNTTGTSCLGPLAGLQEQQKLYQQSVRALCDAATTTLVLVARTESSALREAARTSEELAELGVGNQHLVINGVFQAVDTTDPYAVALQQRGAAAIDEIPAGLNAFPQTTVPLCPGVILGIDSLRRLGTLDSAVATDVADESVSGDDELAPLSGLIDDLVAPGHGVILAMGKGGVGKTTVAAAVAVAIAQRGYDVHLSTTDPAAHLEAAMNDERLPNLSITRIDPAAETARYSEEVLSSAGANLDEQGKALLQEDLRSPCTEEIAVFRAFADAVAAGTNKFVVLDTAPTGHTVLLLVSALAYHREVTRQSSEMPEAVENLLPRLRDPDFTRVLIVTLAEATPVHEAAALQRDLRRAEIEPYAWVVNQVLSSLPLTDPLMKQRQKHEQQYLREVSQQQASRVAIIPWQLQPPTGIQGLSRLTHCDLSTSPS</sequence>
<dbReference type="Pfam" id="PF02374">
    <property type="entry name" value="ArsA_ATPase"/>
    <property type="match status" value="3"/>
</dbReference>
<evidence type="ECO:0000256" key="1">
    <source>
        <dbReference type="ARBA" id="ARBA00011040"/>
    </source>
</evidence>
<dbReference type="Gene3D" id="3.40.50.300">
    <property type="entry name" value="P-loop containing nucleotide triphosphate hydrolases"/>
    <property type="match status" value="2"/>
</dbReference>
<reference evidence="5 6" key="1">
    <citation type="submission" date="2024-02" db="EMBL/GenBank/DDBJ databases">
        <title>Rhodopirellula caenicola NBRC 110016.</title>
        <authorList>
            <person name="Ichikawa N."/>
            <person name="Katano-Makiyama Y."/>
            <person name="Hidaka K."/>
        </authorList>
    </citation>
    <scope>NUCLEOTIDE SEQUENCE [LARGE SCALE GENOMIC DNA]</scope>
    <source>
        <strain evidence="5 6">NBRC 110016</strain>
    </source>
</reference>
<dbReference type="Proteomes" id="UP001416858">
    <property type="component" value="Unassembled WGS sequence"/>
</dbReference>
<dbReference type="InterPro" id="IPR016300">
    <property type="entry name" value="ATPase_ArsA/GET3"/>
</dbReference>
<protein>
    <recommendedName>
        <fullName evidence="3">arsenite-transporting ATPase</fullName>
        <ecNumber evidence="3">7.3.2.7</ecNumber>
    </recommendedName>
</protein>
<comment type="similarity">
    <text evidence="1">Belongs to the arsA ATPase family.</text>
</comment>
<dbReference type="PIRSF" id="PIRSF001327">
    <property type="entry name" value="Arsenical_pump-driving_ATPase"/>
    <property type="match status" value="1"/>
</dbReference>
<evidence type="ECO:0000313" key="5">
    <source>
        <dbReference type="EMBL" id="GAA5509042.1"/>
    </source>
</evidence>
<dbReference type="SMART" id="SM00382">
    <property type="entry name" value="AAA"/>
    <property type="match status" value="2"/>
</dbReference>
<feature type="domain" description="AAA+ ATPase" evidence="4">
    <location>
        <begin position="326"/>
        <end position="520"/>
    </location>
</feature>
<dbReference type="SUPFAM" id="SSF52540">
    <property type="entry name" value="P-loop containing nucleoside triphosphate hydrolases"/>
    <property type="match status" value="2"/>
</dbReference>
<gene>
    <name evidence="5" type="primary">arsA</name>
    <name evidence="5" type="ORF">Rcae01_04511</name>
</gene>
<dbReference type="InterPro" id="IPR027417">
    <property type="entry name" value="P-loop_NTPase"/>
</dbReference>
<evidence type="ECO:0000256" key="3">
    <source>
        <dbReference type="ARBA" id="ARBA00066752"/>
    </source>
</evidence>
<keyword evidence="6" id="KW-1185">Reference proteome</keyword>
<comment type="caution">
    <text evidence="5">The sequence shown here is derived from an EMBL/GenBank/DDBJ whole genome shotgun (WGS) entry which is preliminary data.</text>
</comment>
<dbReference type="PANTHER" id="PTHR10803:SF3">
    <property type="entry name" value="ATPASE GET3"/>
    <property type="match status" value="1"/>
</dbReference>
<organism evidence="5 6">
    <name type="scientific">Novipirellula caenicola</name>
    <dbReference type="NCBI Taxonomy" id="1536901"/>
    <lineage>
        <taxon>Bacteria</taxon>
        <taxon>Pseudomonadati</taxon>
        <taxon>Planctomycetota</taxon>
        <taxon>Planctomycetia</taxon>
        <taxon>Pirellulales</taxon>
        <taxon>Pirellulaceae</taxon>
        <taxon>Novipirellula</taxon>
    </lineage>
</organism>
<evidence type="ECO:0000313" key="6">
    <source>
        <dbReference type="Proteomes" id="UP001416858"/>
    </source>
</evidence>
<dbReference type="EC" id="7.3.2.7" evidence="3"/>
<dbReference type="InterPro" id="IPR003593">
    <property type="entry name" value="AAA+_ATPase"/>
</dbReference>
<evidence type="ECO:0000256" key="2">
    <source>
        <dbReference type="ARBA" id="ARBA00052296"/>
    </source>
</evidence>
<dbReference type="CDD" id="cd02035">
    <property type="entry name" value="ArsA"/>
    <property type="match status" value="2"/>
</dbReference>
<accession>A0ABP9VV83</accession>
<dbReference type="EMBL" id="BAABRO010000012">
    <property type="protein sequence ID" value="GAA5509042.1"/>
    <property type="molecule type" value="Genomic_DNA"/>
</dbReference>
<dbReference type="InterPro" id="IPR025723">
    <property type="entry name" value="ArsA/GET3_ATPase-like"/>
</dbReference>
<dbReference type="InterPro" id="IPR027541">
    <property type="entry name" value="Ars_ATPase"/>
</dbReference>
<feature type="domain" description="AAA+ ATPase" evidence="4">
    <location>
        <begin position="7"/>
        <end position="229"/>
    </location>
</feature>
<dbReference type="RefSeq" id="WP_345685792.1">
    <property type="nucleotide sequence ID" value="NZ_BAABRO010000012.1"/>
</dbReference>
<comment type="catalytic activity">
    <reaction evidence="2">
        <text>arsenite(in) + ATP + H2O = arsenite(out) + ADP + phosphate + H(+)</text>
        <dbReference type="Rhea" id="RHEA:11348"/>
        <dbReference type="ChEBI" id="CHEBI:15377"/>
        <dbReference type="ChEBI" id="CHEBI:15378"/>
        <dbReference type="ChEBI" id="CHEBI:29242"/>
        <dbReference type="ChEBI" id="CHEBI:30616"/>
        <dbReference type="ChEBI" id="CHEBI:43474"/>
        <dbReference type="ChEBI" id="CHEBI:456216"/>
        <dbReference type="EC" id="7.3.2.7"/>
    </reaction>
</comment>
<evidence type="ECO:0000259" key="4">
    <source>
        <dbReference type="SMART" id="SM00382"/>
    </source>
</evidence>
<proteinExistence type="inferred from homology"/>
<name>A0ABP9VV83_9BACT</name>
<dbReference type="NCBIfam" id="TIGR04291">
    <property type="entry name" value="arsen_driv_ArsA"/>
    <property type="match status" value="1"/>
</dbReference>
<dbReference type="NCBIfam" id="TIGR00345">
    <property type="entry name" value="GET3_arsA_TRC40"/>
    <property type="match status" value="1"/>
</dbReference>
<dbReference type="PANTHER" id="PTHR10803">
    <property type="entry name" value="ARSENICAL PUMP-DRIVING ATPASE ARSENITE-TRANSLOCATING ATPASE"/>
    <property type="match status" value="1"/>
</dbReference>